<feature type="compositionally biased region" description="Low complexity" evidence="2">
    <location>
        <begin position="44"/>
        <end position="62"/>
    </location>
</feature>
<evidence type="ECO:0000313" key="4">
    <source>
        <dbReference type="Proteomes" id="UP000190776"/>
    </source>
</evidence>
<accession>A0A1S8B820</accession>
<name>A0A1S8B820_9PEZI</name>
<dbReference type="STRING" id="420778.A0A1S8B820"/>
<dbReference type="InterPro" id="IPR051540">
    <property type="entry name" value="S-2-haloacid_dehalogenase"/>
</dbReference>
<evidence type="ECO:0000256" key="1">
    <source>
        <dbReference type="ARBA" id="ARBA00022801"/>
    </source>
</evidence>
<dbReference type="OrthoDB" id="20198at2759"/>
<dbReference type="GO" id="GO:0016791">
    <property type="term" value="F:phosphatase activity"/>
    <property type="evidence" value="ECO:0007669"/>
    <property type="project" value="UniProtKB-ARBA"/>
</dbReference>
<dbReference type="PANTHER" id="PTHR43316:SF3">
    <property type="entry name" value="HALOACID DEHALOGENASE, TYPE II (AFU_ORTHOLOGUE AFUA_2G07750)-RELATED"/>
    <property type="match status" value="1"/>
</dbReference>
<dbReference type="PANTHER" id="PTHR43316">
    <property type="entry name" value="HYDROLASE, HALOACID DELAHOGENASE-RELATED"/>
    <property type="match status" value="1"/>
</dbReference>
<dbReference type="InterPro" id="IPR023214">
    <property type="entry name" value="HAD_sf"/>
</dbReference>
<reference evidence="3 4" key="1">
    <citation type="submission" date="2017-01" db="EMBL/GenBank/DDBJ databases">
        <title>Draft genome sequence of Diplodia seriata F98.1, a fungal species involved in grapevine trunk diseases.</title>
        <authorList>
            <person name="Robert-Siegwald G."/>
            <person name="Vallet J."/>
            <person name="Abou-Mansour E."/>
            <person name="Xu J."/>
            <person name="Rey P."/>
            <person name="Bertsch C."/>
            <person name="Rego C."/>
            <person name="Larignon P."/>
            <person name="Fontaine F."/>
            <person name="Lebrun M.-H."/>
        </authorList>
    </citation>
    <scope>NUCLEOTIDE SEQUENCE [LARGE SCALE GENOMIC DNA]</scope>
    <source>
        <strain evidence="3 4">F98.1</strain>
    </source>
</reference>
<dbReference type="SFLD" id="SFLDG01129">
    <property type="entry name" value="C1.5:_HAD__Beta-PGM__Phosphata"/>
    <property type="match status" value="1"/>
</dbReference>
<proteinExistence type="predicted"/>
<keyword evidence="1" id="KW-0378">Hydrolase</keyword>
<dbReference type="InterPro" id="IPR036412">
    <property type="entry name" value="HAD-like_sf"/>
</dbReference>
<evidence type="ECO:0000313" key="3">
    <source>
        <dbReference type="EMBL" id="OMP83554.1"/>
    </source>
</evidence>
<protein>
    <submittedName>
        <fullName evidence="3">(S)-2-haloacid dehalogenase 4A</fullName>
    </submittedName>
</protein>
<dbReference type="SUPFAM" id="SSF56784">
    <property type="entry name" value="HAD-like"/>
    <property type="match status" value="1"/>
</dbReference>
<evidence type="ECO:0000256" key="2">
    <source>
        <dbReference type="SAM" id="MobiDB-lite"/>
    </source>
</evidence>
<dbReference type="SFLD" id="SFLDS00003">
    <property type="entry name" value="Haloacid_Dehalogenase"/>
    <property type="match status" value="1"/>
</dbReference>
<gene>
    <name evidence="3" type="ORF">BK809_0004935</name>
</gene>
<dbReference type="Gene3D" id="3.40.50.1000">
    <property type="entry name" value="HAD superfamily/HAD-like"/>
    <property type="match status" value="1"/>
</dbReference>
<dbReference type="AlphaFoldDB" id="A0A1S8B820"/>
<dbReference type="InterPro" id="IPR006439">
    <property type="entry name" value="HAD-SF_hydro_IA"/>
</dbReference>
<dbReference type="Proteomes" id="UP000190776">
    <property type="component" value="Unassembled WGS sequence"/>
</dbReference>
<dbReference type="EMBL" id="MSZU01000111">
    <property type="protein sequence ID" value="OMP83554.1"/>
    <property type="molecule type" value="Genomic_DNA"/>
</dbReference>
<sequence length="253" mass="26547">MSTPHSAPTTTTPSNSRPKAIIFDLLTALLDSWTAWDRAVSSTLPPTTSSSSPSPSPSHTTTQLAHAWRQTYLSLTYTTGAYTPYATLVHTAAQLTTPALPAPSAAADALLENYVSWLAPWPEAGALLRRLKGAGYALAVATNCSDGLGRGAAGLFDEDGNPPVFDFVVTAEESGWYKPARGAYAAVLERLGLRADEVLFVAGSAADVPGARGAGIKRVVWHNRVGMEAKPGAEGMAEREGRTLGEVLEGVVL</sequence>
<dbReference type="InterPro" id="IPR023198">
    <property type="entry name" value="PGP-like_dom2"/>
</dbReference>
<dbReference type="Gene3D" id="1.10.150.240">
    <property type="entry name" value="Putative phosphatase, domain 2"/>
    <property type="match status" value="1"/>
</dbReference>
<comment type="caution">
    <text evidence="3">The sequence shown here is derived from an EMBL/GenBank/DDBJ whole genome shotgun (WGS) entry which is preliminary data.</text>
</comment>
<feature type="region of interest" description="Disordered" evidence="2">
    <location>
        <begin position="44"/>
        <end position="63"/>
    </location>
</feature>
<dbReference type="PRINTS" id="PR00413">
    <property type="entry name" value="HADHALOGNASE"/>
</dbReference>
<organism evidence="3 4">
    <name type="scientific">Diplodia seriata</name>
    <dbReference type="NCBI Taxonomy" id="420778"/>
    <lineage>
        <taxon>Eukaryota</taxon>
        <taxon>Fungi</taxon>
        <taxon>Dikarya</taxon>
        <taxon>Ascomycota</taxon>
        <taxon>Pezizomycotina</taxon>
        <taxon>Dothideomycetes</taxon>
        <taxon>Dothideomycetes incertae sedis</taxon>
        <taxon>Botryosphaeriales</taxon>
        <taxon>Botryosphaeriaceae</taxon>
        <taxon>Diplodia</taxon>
    </lineage>
</organism>
<dbReference type="Pfam" id="PF00702">
    <property type="entry name" value="Hydrolase"/>
    <property type="match status" value="1"/>
</dbReference>